<dbReference type="SUPFAM" id="SSF63748">
    <property type="entry name" value="Tudor/PWWP/MBT"/>
    <property type="match status" value="1"/>
</dbReference>
<sequence length="441" mass="51182">MLNGGNTNLFDVKYKVLLLGDTLVGKTSLQRFIAGKDFRTDIGATIGVDFVNKIIPVEQSKINLQIWDTAGQRNFRTIGRGYYASTKAFVLVYDVTNMETFRLIECFSQLIEQVGLDIERRYLVANKIDLIEDRQVDEDLGQRFALRNSMTYFETSCKTGENIQEFFEQIASDLVRQYNPKLLESHLPVLNSFAFNYYVPPTIDHKLSEKLRNANNQSINPTKKKKKFKLISVLNPHCFTIQLQQDIVEFDKFQKEINDFYNKLNDKQYYIKSEQIRINLCVICCDTKSTDENKIWNRSQILDFDSSDNTVNLFYVDLGTWEEYVPINRLRHITDRFQQHQVFSLTCRLAHIIPLNNDNDYLTWTDEATNQFTAVIDQIVPEIEFLSFTSNGCIQTNLFVINSDQPVCVNDYMIHIKKAKSTINTTITNMIEDDGQNSIQV</sequence>
<dbReference type="AlphaFoldDB" id="A0A814WPG1"/>
<dbReference type="InterPro" id="IPR035437">
    <property type="entry name" value="SNase_OB-fold_sf"/>
</dbReference>
<dbReference type="GO" id="GO:0005525">
    <property type="term" value="F:GTP binding"/>
    <property type="evidence" value="ECO:0007669"/>
    <property type="project" value="InterPro"/>
</dbReference>
<dbReference type="PRINTS" id="PR00449">
    <property type="entry name" value="RASTRNSFRMNG"/>
</dbReference>
<reference evidence="4" key="1">
    <citation type="submission" date="2021-02" db="EMBL/GenBank/DDBJ databases">
        <authorList>
            <person name="Nowell W R."/>
        </authorList>
    </citation>
    <scope>NUCLEOTIDE SEQUENCE</scope>
</reference>
<dbReference type="InterPro" id="IPR002999">
    <property type="entry name" value="Tudor"/>
</dbReference>
<dbReference type="SMART" id="SM00176">
    <property type="entry name" value="RAN"/>
    <property type="match status" value="1"/>
</dbReference>
<dbReference type="CDD" id="cd00154">
    <property type="entry name" value="Rab"/>
    <property type="match status" value="1"/>
</dbReference>
<dbReference type="FunFam" id="3.40.50.300:FF:001329">
    <property type="entry name" value="Small GTP-binding protein, putative"/>
    <property type="match status" value="1"/>
</dbReference>
<evidence type="ECO:0000313" key="5">
    <source>
        <dbReference type="Proteomes" id="UP000663845"/>
    </source>
</evidence>
<dbReference type="SMART" id="SM00174">
    <property type="entry name" value="RHO"/>
    <property type="match status" value="1"/>
</dbReference>
<keyword evidence="2" id="KW-0547">Nucleotide-binding</keyword>
<dbReference type="GO" id="GO:0003924">
    <property type="term" value="F:GTPase activity"/>
    <property type="evidence" value="ECO:0007669"/>
    <property type="project" value="InterPro"/>
</dbReference>
<dbReference type="SUPFAM" id="SSF52540">
    <property type="entry name" value="P-loop containing nucleoside triphosphate hydrolases"/>
    <property type="match status" value="1"/>
</dbReference>
<dbReference type="InterPro" id="IPR005225">
    <property type="entry name" value="Small_GTP-bd"/>
</dbReference>
<comment type="similarity">
    <text evidence="1">Belongs to the small GTPase superfamily. Rab family.</text>
</comment>
<dbReference type="Pfam" id="PF00071">
    <property type="entry name" value="Ras"/>
    <property type="match status" value="1"/>
</dbReference>
<dbReference type="Gene3D" id="2.30.30.140">
    <property type="match status" value="1"/>
</dbReference>
<dbReference type="Gene3D" id="2.40.50.90">
    <property type="match status" value="1"/>
</dbReference>
<evidence type="ECO:0000259" key="3">
    <source>
        <dbReference type="Pfam" id="PF00567"/>
    </source>
</evidence>
<comment type="caution">
    <text evidence="4">The sequence shown here is derived from an EMBL/GenBank/DDBJ whole genome shotgun (WGS) entry which is preliminary data.</text>
</comment>
<feature type="domain" description="Tudor" evidence="3">
    <location>
        <begin position="223"/>
        <end position="351"/>
    </location>
</feature>
<dbReference type="InterPro" id="IPR001806">
    <property type="entry name" value="Small_GTPase"/>
</dbReference>
<dbReference type="InterPro" id="IPR027417">
    <property type="entry name" value="P-loop_NTPase"/>
</dbReference>
<dbReference type="EMBL" id="CAJNOG010000378">
    <property type="protein sequence ID" value="CAF1208407.1"/>
    <property type="molecule type" value="Genomic_DNA"/>
</dbReference>
<dbReference type="SMART" id="SM00177">
    <property type="entry name" value="ARF"/>
    <property type="match status" value="1"/>
</dbReference>
<proteinExistence type="inferred from homology"/>
<evidence type="ECO:0000256" key="1">
    <source>
        <dbReference type="ARBA" id="ARBA00006270"/>
    </source>
</evidence>
<dbReference type="PROSITE" id="PS51421">
    <property type="entry name" value="RAS"/>
    <property type="match status" value="1"/>
</dbReference>
<evidence type="ECO:0000313" key="4">
    <source>
        <dbReference type="EMBL" id="CAF1208407.1"/>
    </source>
</evidence>
<organism evidence="4 5">
    <name type="scientific">Adineta steineri</name>
    <dbReference type="NCBI Taxonomy" id="433720"/>
    <lineage>
        <taxon>Eukaryota</taxon>
        <taxon>Metazoa</taxon>
        <taxon>Spiralia</taxon>
        <taxon>Gnathifera</taxon>
        <taxon>Rotifera</taxon>
        <taxon>Eurotatoria</taxon>
        <taxon>Bdelloidea</taxon>
        <taxon>Adinetida</taxon>
        <taxon>Adinetidae</taxon>
        <taxon>Adineta</taxon>
    </lineage>
</organism>
<dbReference type="Gene3D" id="3.40.50.300">
    <property type="entry name" value="P-loop containing nucleotide triphosphate hydrolases"/>
    <property type="match status" value="1"/>
</dbReference>
<dbReference type="NCBIfam" id="TIGR00231">
    <property type="entry name" value="small_GTP"/>
    <property type="match status" value="1"/>
</dbReference>
<accession>A0A814WPG1</accession>
<name>A0A814WPG1_9BILA</name>
<dbReference type="PANTHER" id="PTHR47978">
    <property type="match status" value="1"/>
</dbReference>
<dbReference type="SMART" id="SM00175">
    <property type="entry name" value="RAB"/>
    <property type="match status" value="1"/>
</dbReference>
<dbReference type="SMART" id="SM00173">
    <property type="entry name" value="RAS"/>
    <property type="match status" value="1"/>
</dbReference>
<evidence type="ECO:0000256" key="2">
    <source>
        <dbReference type="ARBA" id="ARBA00022741"/>
    </source>
</evidence>
<gene>
    <name evidence="4" type="ORF">JYZ213_LOCUS27314</name>
</gene>
<dbReference type="PROSITE" id="PS51419">
    <property type="entry name" value="RAB"/>
    <property type="match status" value="1"/>
</dbReference>
<dbReference type="Proteomes" id="UP000663845">
    <property type="component" value="Unassembled WGS sequence"/>
</dbReference>
<dbReference type="Pfam" id="PF00567">
    <property type="entry name" value="TUDOR"/>
    <property type="match status" value="1"/>
</dbReference>
<protein>
    <recommendedName>
        <fullName evidence="3">Tudor domain-containing protein</fullName>
    </recommendedName>
</protein>